<evidence type="ECO:0000256" key="1">
    <source>
        <dbReference type="SAM" id="Phobius"/>
    </source>
</evidence>
<feature type="transmembrane region" description="Helical" evidence="1">
    <location>
        <begin position="102"/>
        <end position="122"/>
    </location>
</feature>
<comment type="caution">
    <text evidence="3">The sequence shown here is derived from an EMBL/GenBank/DDBJ whole genome shotgun (WGS) entry which is preliminary data.</text>
</comment>
<keyword evidence="1" id="KW-1133">Transmembrane helix</keyword>
<dbReference type="RefSeq" id="WP_189308454.1">
    <property type="nucleotide sequence ID" value="NZ_BMRP01000075.1"/>
</dbReference>
<organism evidence="3 4">
    <name type="scientific">Streptomyces albospinus</name>
    <dbReference type="NCBI Taxonomy" id="285515"/>
    <lineage>
        <taxon>Bacteria</taxon>
        <taxon>Bacillati</taxon>
        <taxon>Actinomycetota</taxon>
        <taxon>Actinomycetes</taxon>
        <taxon>Kitasatosporales</taxon>
        <taxon>Streptomycetaceae</taxon>
        <taxon>Streptomyces</taxon>
    </lineage>
</organism>
<sequence length="153" mass="15663">MDSARSRGRAPARLLAVCAVLFGLFLMHGSPAAAVGCHTSLSAPAPVMHHDHAAQAGDMAGVESALATPAASSLPMVHPGLPSMAGDHDTQCVATPVRDRSVLPTVGILAVGVLTVLFGWALMRRYPVAGAVGRRGPPTGGRALLLRVCTARM</sequence>
<proteinExistence type="predicted"/>
<evidence type="ECO:0000313" key="4">
    <source>
        <dbReference type="Proteomes" id="UP000654471"/>
    </source>
</evidence>
<feature type="signal peptide" evidence="2">
    <location>
        <begin position="1"/>
        <end position="33"/>
    </location>
</feature>
<feature type="chain" id="PRO_5046377293" evidence="2">
    <location>
        <begin position="34"/>
        <end position="153"/>
    </location>
</feature>
<keyword evidence="1" id="KW-0472">Membrane</keyword>
<keyword evidence="2" id="KW-0732">Signal</keyword>
<accession>A0ABQ2VQ93</accession>
<evidence type="ECO:0000313" key="3">
    <source>
        <dbReference type="EMBL" id="GGV02084.1"/>
    </source>
</evidence>
<keyword evidence="1" id="KW-0812">Transmembrane</keyword>
<reference evidence="4" key="1">
    <citation type="journal article" date="2019" name="Int. J. Syst. Evol. Microbiol.">
        <title>The Global Catalogue of Microorganisms (GCM) 10K type strain sequencing project: providing services to taxonomists for standard genome sequencing and annotation.</title>
        <authorList>
            <consortium name="The Broad Institute Genomics Platform"/>
            <consortium name="The Broad Institute Genome Sequencing Center for Infectious Disease"/>
            <person name="Wu L."/>
            <person name="Ma J."/>
        </authorList>
    </citation>
    <scope>NUCLEOTIDE SEQUENCE [LARGE SCALE GENOMIC DNA]</scope>
    <source>
        <strain evidence="4">JCM 3399</strain>
    </source>
</reference>
<evidence type="ECO:0000256" key="2">
    <source>
        <dbReference type="SAM" id="SignalP"/>
    </source>
</evidence>
<name>A0ABQ2VQ93_9ACTN</name>
<keyword evidence="4" id="KW-1185">Reference proteome</keyword>
<dbReference type="Proteomes" id="UP000654471">
    <property type="component" value="Unassembled WGS sequence"/>
</dbReference>
<protein>
    <submittedName>
        <fullName evidence="3">Uncharacterized protein</fullName>
    </submittedName>
</protein>
<dbReference type="EMBL" id="BMRP01000075">
    <property type="protein sequence ID" value="GGV02084.1"/>
    <property type="molecule type" value="Genomic_DNA"/>
</dbReference>
<gene>
    <name evidence="3" type="ORF">GCM10010211_81780</name>
</gene>